<sequence length="99" mass="11751">MRVISKARLREFWLSRPDAQDVMTAWYRLASTCRAENLSELKQWFGSADYVPPRFTVFNVGGNKFRIVACLHYDQQKLYIRGVFSHREYDAWSKGNRRS</sequence>
<dbReference type="GO" id="GO:0110001">
    <property type="term" value="C:toxin-antitoxin complex"/>
    <property type="evidence" value="ECO:0007669"/>
    <property type="project" value="InterPro"/>
</dbReference>
<evidence type="ECO:0000313" key="1">
    <source>
        <dbReference type="EMBL" id="VVD86909.1"/>
    </source>
</evidence>
<dbReference type="Pfam" id="PF09907">
    <property type="entry name" value="HigB_toxin"/>
    <property type="match status" value="1"/>
</dbReference>
<organism evidence="1 2">
    <name type="scientific">Pandoraea aquatica</name>
    <dbReference type="NCBI Taxonomy" id="2508290"/>
    <lineage>
        <taxon>Bacteria</taxon>
        <taxon>Pseudomonadati</taxon>
        <taxon>Pseudomonadota</taxon>
        <taxon>Betaproteobacteria</taxon>
        <taxon>Burkholderiales</taxon>
        <taxon>Burkholderiaceae</taxon>
        <taxon>Pandoraea</taxon>
    </lineage>
</organism>
<dbReference type="InterPro" id="IPR018669">
    <property type="entry name" value="Toxin_HigB"/>
</dbReference>
<keyword evidence="1" id="KW-0378">Hydrolase</keyword>
<dbReference type="AlphaFoldDB" id="A0A5E4TL93"/>
<dbReference type="Proteomes" id="UP000366819">
    <property type="component" value="Unassembled WGS sequence"/>
</dbReference>
<proteinExistence type="predicted"/>
<dbReference type="GO" id="GO:0004519">
    <property type="term" value="F:endonuclease activity"/>
    <property type="evidence" value="ECO:0007669"/>
    <property type="project" value="InterPro"/>
</dbReference>
<dbReference type="EC" id="3.1.-.-" evidence="1"/>
<dbReference type="OrthoDB" id="9799912at2"/>
<reference evidence="1 2" key="1">
    <citation type="submission" date="2019-08" db="EMBL/GenBank/DDBJ databases">
        <authorList>
            <person name="Peeters C."/>
        </authorList>
    </citation>
    <scope>NUCLEOTIDE SEQUENCE [LARGE SCALE GENOMIC DNA]</scope>
    <source>
        <strain evidence="1 2">LMG 31011</strain>
    </source>
</reference>
<dbReference type="GO" id="GO:0016787">
    <property type="term" value="F:hydrolase activity"/>
    <property type="evidence" value="ECO:0007669"/>
    <property type="project" value="UniProtKB-KW"/>
</dbReference>
<gene>
    <name evidence="1" type="primary">higB</name>
    <name evidence="1" type="ORF">PAQ31011_01418</name>
</gene>
<protein>
    <submittedName>
        <fullName evidence="1">mRNA interferase HigB</fullName>
        <ecNumber evidence="1">3.1.-.-</ecNumber>
    </submittedName>
</protein>
<dbReference type="RefSeq" id="WP_150575146.1">
    <property type="nucleotide sequence ID" value="NZ_CABPSN010000002.1"/>
</dbReference>
<dbReference type="GO" id="GO:0003723">
    <property type="term" value="F:RNA binding"/>
    <property type="evidence" value="ECO:0007669"/>
    <property type="project" value="InterPro"/>
</dbReference>
<name>A0A5E4TL93_9BURK</name>
<accession>A0A5E4TL93</accession>
<evidence type="ECO:0000313" key="2">
    <source>
        <dbReference type="Proteomes" id="UP000366819"/>
    </source>
</evidence>
<dbReference type="EMBL" id="CABPSN010000002">
    <property type="protein sequence ID" value="VVD86909.1"/>
    <property type="molecule type" value="Genomic_DNA"/>
</dbReference>
<keyword evidence="2" id="KW-1185">Reference proteome</keyword>